<reference evidence="3 4" key="1">
    <citation type="submission" date="2011-02" db="EMBL/GenBank/DDBJ databases">
        <title>The Genome Sequence of Sphaeroforma arctica JP610.</title>
        <authorList>
            <consortium name="The Broad Institute Genome Sequencing Platform"/>
            <person name="Russ C."/>
            <person name="Cuomo C."/>
            <person name="Young S.K."/>
            <person name="Zeng Q."/>
            <person name="Gargeya S."/>
            <person name="Alvarado L."/>
            <person name="Berlin A."/>
            <person name="Chapman S.B."/>
            <person name="Chen Z."/>
            <person name="Freedman E."/>
            <person name="Gellesch M."/>
            <person name="Goldberg J."/>
            <person name="Griggs A."/>
            <person name="Gujja S."/>
            <person name="Heilman E."/>
            <person name="Heiman D."/>
            <person name="Howarth C."/>
            <person name="Mehta T."/>
            <person name="Neiman D."/>
            <person name="Pearson M."/>
            <person name="Roberts A."/>
            <person name="Saif S."/>
            <person name="Shea T."/>
            <person name="Shenoy N."/>
            <person name="Sisk P."/>
            <person name="Stolte C."/>
            <person name="Sykes S."/>
            <person name="White J."/>
            <person name="Yandava C."/>
            <person name="Burger G."/>
            <person name="Gray M.W."/>
            <person name="Holland P.W.H."/>
            <person name="King N."/>
            <person name="Lang F.B.F."/>
            <person name="Roger A.J."/>
            <person name="Ruiz-Trillo I."/>
            <person name="Haas B."/>
            <person name="Nusbaum C."/>
            <person name="Birren B."/>
        </authorList>
    </citation>
    <scope>NUCLEOTIDE SEQUENCE [LARGE SCALE GENOMIC DNA]</scope>
    <source>
        <strain evidence="3 4">JP610</strain>
    </source>
</reference>
<dbReference type="EMBL" id="KQ247995">
    <property type="protein sequence ID" value="KNC71857.1"/>
    <property type="molecule type" value="Genomic_DNA"/>
</dbReference>
<dbReference type="InterPro" id="IPR050871">
    <property type="entry name" value="26S_Proteasome/COP9_Components"/>
</dbReference>
<feature type="compositionally biased region" description="Low complexity" evidence="1">
    <location>
        <begin position="12"/>
        <end position="22"/>
    </location>
</feature>
<dbReference type="STRING" id="667725.A0A0L0F569"/>
<sequence length="268" mass="30001">MLGGTGMEIDTTDSGTSSNDTTTKSVEELKAIVNNASNISDSKEEISQTESAIYELATRYTKNGQANELKNLIESIRPFLKLLSKAKAGKLLRKVVGQRLDMKDASRDEAVTLCEDTIKWCVEEKRSFLRQALESRLIGLLLEAKRYSDSLILTDKLVKELKRLDDKALLVEVQLLESRAYYHLRNGVKARSALTSARTSANAIYCPPSLQGSLDLQSGVLHGEEKDFKTAYSYFYEAFENYDSIEHELALSGLKYMLLAKIMLNLPN</sequence>
<dbReference type="AlphaFoldDB" id="A0A0L0F569"/>
<proteinExistence type="predicted"/>
<dbReference type="GeneID" id="25916104"/>
<gene>
    <name evidence="3" type="ORF">SARC_15600</name>
</gene>
<evidence type="ECO:0000259" key="2">
    <source>
        <dbReference type="Pfam" id="PF18055"/>
    </source>
</evidence>
<dbReference type="eggNOG" id="KOG1463">
    <property type="taxonomic scope" value="Eukaryota"/>
</dbReference>
<dbReference type="RefSeq" id="XP_014145759.1">
    <property type="nucleotide sequence ID" value="XM_014290284.1"/>
</dbReference>
<keyword evidence="4" id="KW-1185">Reference proteome</keyword>
<dbReference type="Proteomes" id="UP000054560">
    <property type="component" value="Unassembled WGS sequence"/>
</dbReference>
<dbReference type="SMART" id="SM00753">
    <property type="entry name" value="PAM"/>
    <property type="match status" value="1"/>
</dbReference>
<evidence type="ECO:0000313" key="4">
    <source>
        <dbReference type="Proteomes" id="UP000054560"/>
    </source>
</evidence>
<dbReference type="Pfam" id="PF18055">
    <property type="entry name" value="RPN6_N"/>
    <property type="match status" value="1"/>
</dbReference>
<feature type="domain" description="26S proteasome regulatory subunit Rpn6 N-terminal" evidence="2">
    <location>
        <begin position="20"/>
        <end position="133"/>
    </location>
</feature>
<organism evidence="3 4">
    <name type="scientific">Sphaeroforma arctica JP610</name>
    <dbReference type="NCBI Taxonomy" id="667725"/>
    <lineage>
        <taxon>Eukaryota</taxon>
        <taxon>Ichthyosporea</taxon>
        <taxon>Ichthyophonida</taxon>
        <taxon>Sphaeroforma</taxon>
    </lineage>
</organism>
<feature type="non-terminal residue" evidence="3">
    <location>
        <position position="268"/>
    </location>
</feature>
<dbReference type="PANTHER" id="PTHR10678">
    <property type="entry name" value="26S PROTEASOME NON-ATPASE REGULATORY SUBUNIT 11/COP9 SIGNALOSOME COMPLEX SUBUNIT 2"/>
    <property type="match status" value="1"/>
</dbReference>
<accession>A0A0L0F569</accession>
<dbReference type="OrthoDB" id="1418352at2759"/>
<evidence type="ECO:0000256" key="1">
    <source>
        <dbReference type="SAM" id="MobiDB-lite"/>
    </source>
</evidence>
<protein>
    <recommendedName>
        <fullName evidence="2">26S proteasome regulatory subunit Rpn6 N-terminal domain-containing protein</fullName>
    </recommendedName>
</protein>
<evidence type="ECO:0000313" key="3">
    <source>
        <dbReference type="EMBL" id="KNC71857.1"/>
    </source>
</evidence>
<name>A0A0L0F569_9EUKA</name>
<feature type="region of interest" description="Disordered" evidence="1">
    <location>
        <begin position="1"/>
        <end position="22"/>
    </location>
</feature>
<dbReference type="Gene3D" id="1.25.40.570">
    <property type="match status" value="1"/>
</dbReference>
<dbReference type="InterPro" id="IPR040773">
    <property type="entry name" value="Rpn6_N"/>
</dbReference>